<dbReference type="Pfam" id="PF00895">
    <property type="entry name" value="ATP-synt_8"/>
    <property type="match status" value="1"/>
</dbReference>
<evidence type="ECO:0000256" key="1">
    <source>
        <dbReference type="ARBA" id="ARBA00004304"/>
    </source>
</evidence>
<protein>
    <recommendedName>
        <fullName evidence="12">ATP synthase complex subunit 8</fullName>
    </recommendedName>
</protein>
<evidence type="ECO:0000256" key="12">
    <source>
        <dbReference type="RuleBase" id="RU003661"/>
    </source>
</evidence>
<evidence type="ECO:0000256" key="3">
    <source>
        <dbReference type="ARBA" id="ARBA00011291"/>
    </source>
</evidence>
<evidence type="ECO:0000313" key="14">
    <source>
        <dbReference type="EMBL" id="AXS65292.1"/>
    </source>
</evidence>
<evidence type="ECO:0000256" key="4">
    <source>
        <dbReference type="ARBA" id="ARBA00022448"/>
    </source>
</evidence>
<dbReference type="InterPro" id="IPR001421">
    <property type="entry name" value="ATP8_metazoa"/>
</dbReference>
<evidence type="ECO:0000256" key="5">
    <source>
        <dbReference type="ARBA" id="ARBA00022547"/>
    </source>
</evidence>
<keyword evidence="4 12" id="KW-0813">Transport</keyword>
<keyword evidence="6 12" id="KW-0812">Transmembrane</keyword>
<gene>
    <name evidence="14" type="primary">atp8</name>
</gene>
<keyword evidence="9 12" id="KW-0406">Ion transport</keyword>
<keyword evidence="11 13" id="KW-0472">Membrane</keyword>
<evidence type="ECO:0000256" key="9">
    <source>
        <dbReference type="ARBA" id="ARBA00023065"/>
    </source>
</evidence>
<keyword evidence="7 12" id="KW-0375">Hydrogen ion transport</keyword>
<feature type="transmembrane region" description="Helical" evidence="13">
    <location>
        <begin position="6"/>
        <end position="25"/>
    </location>
</feature>
<dbReference type="GO" id="GO:0015078">
    <property type="term" value="F:proton transmembrane transporter activity"/>
    <property type="evidence" value="ECO:0007669"/>
    <property type="project" value="InterPro"/>
</dbReference>
<evidence type="ECO:0000256" key="6">
    <source>
        <dbReference type="ARBA" id="ARBA00022692"/>
    </source>
</evidence>
<dbReference type="AlphaFoldDB" id="A0A346RGU5"/>
<organism evidence="14">
    <name type="scientific">Histeroidea sp. 5 KM-2017</name>
    <dbReference type="NCBI Taxonomy" id="2219438"/>
    <lineage>
        <taxon>Eukaryota</taxon>
        <taxon>Metazoa</taxon>
        <taxon>Ecdysozoa</taxon>
        <taxon>Arthropoda</taxon>
        <taxon>Hexapoda</taxon>
        <taxon>Insecta</taxon>
        <taxon>Pterygota</taxon>
        <taxon>Neoptera</taxon>
        <taxon>Endopterygota</taxon>
        <taxon>Coleoptera</taxon>
        <taxon>Polyphaga</taxon>
        <taxon>Staphyliniformia</taxon>
    </lineage>
</organism>
<evidence type="ECO:0000256" key="8">
    <source>
        <dbReference type="ARBA" id="ARBA00022989"/>
    </source>
</evidence>
<name>A0A346RGU5_9COLE</name>
<dbReference type="GO" id="GO:0015986">
    <property type="term" value="P:proton motive force-driven ATP synthesis"/>
    <property type="evidence" value="ECO:0007669"/>
    <property type="project" value="InterPro"/>
</dbReference>
<dbReference type="GO" id="GO:0045259">
    <property type="term" value="C:proton-transporting ATP synthase complex"/>
    <property type="evidence" value="ECO:0007669"/>
    <property type="project" value="UniProtKB-KW"/>
</dbReference>
<proteinExistence type="inferred from homology"/>
<evidence type="ECO:0000256" key="2">
    <source>
        <dbReference type="ARBA" id="ARBA00008892"/>
    </source>
</evidence>
<comment type="subcellular location">
    <subcellularLocation>
        <location evidence="1 12">Mitochondrion membrane</location>
        <topology evidence="1 12">Single-pass membrane protein</topology>
    </subcellularLocation>
</comment>
<dbReference type="EMBL" id="MG193384">
    <property type="protein sequence ID" value="AXS65292.1"/>
    <property type="molecule type" value="Genomic_DNA"/>
</dbReference>
<evidence type="ECO:0000256" key="10">
    <source>
        <dbReference type="ARBA" id="ARBA00023128"/>
    </source>
</evidence>
<keyword evidence="10 12" id="KW-0496">Mitochondrion</keyword>
<comment type="subunit">
    <text evidence="3">F-type ATPases have 2 components, CF(1) - the catalytic core - and CF(0) - the membrane proton channel.</text>
</comment>
<evidence type="ECO:0000256" key="11">
    <source>
        <dbReference type="ARBA" id="ARBA00023136"/>
    </source>
</evidence>
<sequence length="51" mass="6114">MPQMAPLSWVILFIYFTLIFICLNINNYTTFLYPSNKSTSIYSLTSKNWKW</sequence>
<keyword evidence="5 12" id="KW-0138">CF(0)</keyword>
<dbReference type="GO" id="GO:0031966">
    <property type="term" value="C:mitochondrial membrane"/>
    <property type="evidence" value="ECO:0007669"/>
    <property type="project" value="UniProtKB-SubCell"/>
</dbReference>
<comment type="similarity">
    <text evidence="2 12">Belongs to the ATPase protein 8 family.</text>
</comment>
<evidence type="ECO:0000256" key="7">
    <source>
        <dbReference type="ARBA" id="ARBA00022781"/>
    </source>
</evidence>
<accession>A0A346RGU5</accession>
<evidence type="ECO:0000256" key="13">
    <source>
        <dbReference type="SAM" id="Phobius"/>
    </source>
</evidence>
<reference evidence="14" key="1">
    <citation type="journal article" date="2018" name="J. ISSAAS">
        <title>The contribution of mitochondrial metagenomics to large-scale data mining and phylogenetic analysis of Coleoptera.</title>
        <authorList>
            <person name="Miller K."/>
            <person name="Linard B."/>
            <person name="Motyka M."/>
            <person name="Bocek M."/>
            <person name="Vogler A.P."/>
        </authorList>
    </citation>
    <scope>NUCLEOTIDE SEQUENCE</scope>
</reference>
<geneLocation type="mitochondrion" evidence="14"/>
<keyword evidence="8 13" id="KW-1133">Transmembrane helix</keyword>